<evidence type="ECO:0000313" key="2">
    <source>
        <dbReference type="EMBL" id="PKI44185.1"/>
    </source>
</evidence>
<dbReference type="STRING" id="22663.A0A2I0IJL5"/>
<dbReference type="InterPro" id="IPR014752">
    <property type="entry name" value="Arrestin-like_C"/>
</dbReference>
<dbReference type="InterPro" id="IPR028934">
    <property type="entry name" value="Vps26-related"/>
</dbReference>
<dbReference type="EMBL" id="PGOL01002937">
    <property type="protein sequence ID" value="PKI44185.1"/>
    <property type="molecule type" value="Genomic_DNA"/>
</dbReference>
<evidence type="ECO:0000256" key="1">
    <source>
        <dbReference type="ARBA" id="ARBA00009100"/>
    </source>
</evidence>
<protein>
    <submittedName>
        <fullName evidence="2">Uncharacterized protein</fullName>
    </submittedName>
</protein>
<gene>
    <name evidence="2" type="ORF">CRG98_035422</name>
</gene>
<dbReference type="PANTHER" id="PTHR12233">
    <property type="entry name" value="VACUOLAR PROTEIN SORTING 26 RELATED"/>
    <property type="match status" value="1"/>
</dbReference>
<dbReference type="Proteomes" id="UP000233551">
    <property type="component" value="Unassembled WGS sequence"/>
</dbReference>
<dbReference type="GO" id="GO:0006886">
    <property type="term" value="P:intracellular protein transport"/>
    <property type="evidence" value="ECO:0007669"/>
    <property type="project" value="InterPro"/>
</dbReference>
<reference evidence="2 3" key="1">
    <citation type="submission" date="2017-11" db="EMBL/GenBank/DDBJ databases">
        <title>De-novo sequencing of pomegranate (Punica granatum L.) genome.</title>
        <authorList>
            <person name="Akparov Z."/>
            <person name="Amiraslanov A."/>
            <person name="Hajiyeva S."/>
            <person name="Abbasov M."/>
            <person name="Kaur K."/>
            <person name="Hamwieh A."/>
            <person name="Solovyev V."/>
            <person name="Salamov A."/>
            <person name="Braich B."/>
            <person name="Kosarev P."/>
            <person name="Mahmoud A."/>
            <person name="Hajiyev E."/>
            <person name="Babayeva S."/>
            <person name="Izzatullayeva V."/>
            <person name="Mammadov A."/>
            <person name="Mammadov A."/>
            <person name="Sharifova S."/>
            <person name="Ojaghi J."/>
            <person name="Eynullazada K."/>
            <person name="Bayramov B."/>
            <person name="Abdulazimova A."/>
            <person name="Shahmuradov I."/>
        </authorList>
    </citation>
    <scope>NUCLEOTIDE SEQUENCE [LARGE SCALE GENOMIC DNA]</scope>
    <source>
        <strain evidence="3">cv. AG2017</strain>
        <tissue evidence="2">Leaf</tissue>
    </source>
</reference>
<evidence type="ECO:0000313" key="3">
    <source>
        <dbReference type="Proteomes" id="UP000233551"/>
    </source>
</evidence>
<comment type="caution">
    <text evidence="2">The sequence shown here is derived from an EMBL/GenBank/DDBJ whole genome shotgun (WGS) entry which is preliminary data.</text>
</comment>
<sequence length="120" mass="12923">MSPAMEIKLSRASRVYRPSEPLEGKIIVKSTSSVSHYGIRLTVNGSVSMKVRGGSAGIIESLVGAVKPITIVSKSIEVKPSGKIASGTTEIPFSMMIRQSGDDNHERFYETFHGANISIQ</sequence>
<comment type="similarity">
    <text evidence="1">Belongs to the VPS26 family.</text>
</comment>
<keyword evidence="3" id="KW-1185">Reference proteome</keyword>
<dbReference type="Pfam" id="PF03643">
    <property type="entry name" value="Vps26"/>
    <property type="match status" value="1"/>
</dbReference>
<proteinExistence type="inferred from homology"/>
<organism evidence="2 3">
    <name type="scientific">Punica granatum</name>
    <name type="common">Pomegranate</name>
    <dbReference type="NCBI Taxonomy" id="22663"/>
    <lineage>
        <taxon>Eukaryota</taxon>
        <taxon>Viridiplantae</taxon>
        <taxon>Streptophyta</taxon>
        <taxon>Embryophyta</taxon>
        <taxon>Tracheophyta</taxon>
        <taxon>Spermatophyta</taxon>
        <taxon>Magnoliopsida</taxon>
        <taxon>eudicotyledons</taxon>
        <taxon>Gunneridae</taxon>
        <taxon>Pentapetalae</taxon>
        <taxon>rosids</taxon>
        <taxon>malvids</taxon>
        <taxon>Myrtales</taxon>
        <taxon>Lythraceae</taxon>
        <taxon>Punica</taxon>
    </lineage>
</organism>
<feature type="non-terminal residue" evidence="2">
    <location>
        <position position="120"/>
    </location>
</feature>
<accession>A0A2I0IJL5</accession>
<name>A0A2I0IJL5_PUNGR</name>
<dbReference type="AlphaFoldDB" id="A0A2I0IJL5"/>
<dbReference type="Gene3D" id="2.60.40.640">
    <property type="match status" value="1"/>
</dbReference>